<feature type="region of interest" description="Disordered" evidence="1">
    <location>
        <begin position="1"/>
        <end position="230"/>
    </location>
</feature>
<protein>
    <submittedName>
        <fullName evidence="2">Uncharacterized protein</fullName>
    </submittedName>
</protein>
<feature type="compositionally biased region" description="Low complexity" evidence="1">
    <location>
        <begin position="170"/>
        <end position="181"/>
    </location>
</feature>
<evidence type="ECO:0000313" key="3">
    <source>
        <dbReference type="Proteomes" id="UP000235672"/>
    </source>
</evidence>
<feature type="region of interest" description="Disordered" evidence="1">
    <location>
        <begin position="989"/>
        <end position="1010"/>
    </location>
</feature>
<sequence length="1407" mass="155642">MANPTQATDLQSPTVPPSAQSTLPNMSSTTSEQRDPAATPSLAKPATSARSSRLAARLKEQQHEPSKLGSILEEIAKPTVTTYTPYGPSTRIGSLRDNQPKVATSAPHPPTSHSPPKQQDQPSRNGTRPDEINQPKVAAYAPHPPTSQSPPKQQDQPSRNSTRPDEINQSTAAASSSHPPTSQFPPKQQQQRSTMGSVPDEISPPTVTTNTPHPPTSQSHPKQVDRTSPELVVSSAHNITQDVIPVFPSTAGVIRQNDSMLFPQPSQLPGSQVITPPLPLAASINSNIPLFHPSMFPNPNKHLIATQNPASSGSYGYSSQTSIVRCITPYSPSTAMPTKQTKEEGLIERDVRSQMKTYPVPSGAFGNPQLGASFSTHTSPLFGQALQPATPYALASARPSISDILRDSPTNPNWKPATHAFVPPVPHKPWSLQNATNHDEGGLLPAPDTLPSIWDDPETTRTSDSNEMEDLKPAVAATIPQPTYRPTVNNEMEDLKPEVTSVVPEPMYRPTVNNELDELDVVSEPAQPPSTAPYIEKQEVATYDAEPTPGTPPPVVSQPMFHITGNIASGEIATEEVPVVTNDETSSFEEAVITPECSDTVQNIEIKQVDLDPEYFEYRNKEAWKSRPFQWNIEDNRDPRSEYDCTDEEMKEIIDKLVQLKLRVPECPTTILNIESLIIECPTTILDKEIRVTKCPTKILNDESRVIKSPATSLDYEIRVTECPTTLLDNEPRVTQFTECSTLILENDIQVAEFVTTTLGSEVGVAECSTIALNNEPRVTERPITILEFRVAESPITTLNNESQANECPNAALNNDIVQSQFCPQKSAPTPSIEESVLPDSSNGNVPEQDGTIKDFCVVEPTSAAYPLAENVRKGDGTISNPQAVIKKQSFKIEQLEKKVKEQEETRIRIWRSTVDEAVENRSKNHAQRVAELDYREKLLALEKSQFEADCADRDEELTSREKDLASKERDYSQRLQYLQTREAQVAESSKQLELQQEEQKDRDKAVASGLEKAQEELERLKDEKKPCEDDADLQFKKVQEELERLKIGKERAKISSDSDQMPPVEVSKGSPDIPCNDSADLSTVSSSGSSKTPSMFTSDWDIELEHTWLTYADARVFEDPHQIEQNLMFSSTWNMEECVADMPGASTRSHWKWMFALLVGLALLLPATISNPLQQPLASRPNVTFQHLPETCSFAERPVTILSPISRPDLLCLADYSNNYSEASPFPASGFVGLANDMQLFDGPVVDIGRDRGTKTTPTKRNVFMIWFGNFTRALPLAIVVETRERWLCGSLEIVFSFRTVGCVKHIVELLFLGHPLHQGALWKASFVAKALFVYRNAGSSGHWRMAESSFSLSFLSLFDGLMTTPIAVRKEHEGMVGLIGKLCVYASERLRRETGLYVYRGSSRI</sequence>
<evidence type="ECO:0000256" key="1">
    <source>
        <dbReference type="SAM" id="MobiDB-lite"/>
    </source>
</evidence>
<name>A0A2J6Q4Y5_9HELO</name>
<feature type="compositionally biased region" description="Basic and acidic residues" evidence="1">
    <location>
        <begin position="57"/>
        <end position="66"/>
    </location>
</feature>
<feature type="compositionally biased region" description="Polar residues" evidence="1">
    <location>
        <begin position="1"/>
        <end position="31"/>
    </location>
</feature>
<keyword evidence="3" id="KW-1185">Reference proteome</keyword>
<accession>A0A2J6Q4Y5</accession>
<reference evidence="2 3" key="1">
    <citation type="submission" date="2016-05" db="EMBL/GenBank/DDBJ databases">
        <title>A degradative enzymes factory behind the ericoid mycorrhizal symbiosis.</title>
        <authorList>
            <consortium name="DOE Joint Genome Institute"/>
            <person name="Martino E."/>
            <person name="Morin E."/>
            <person name="Grelet G."/>
            <person name="Kuo A."/>
            <person name="Kohler A."/>
            <person name="Daghino S."/>
            <person name="Barry K."/>
            <person name="Choi C."/>
            <person name="Cichocki N."/>
            <person name="Clum A."/>
            <person name="Copeland A."/>
            <person name="Hainaut M."/>
            <person name="Haridas S."/>
            <person name="Labutti K."/>
            <person name="Lindquist E."/>
            <person name="Lipzen A."/>
            <person name="Khouja H.-R."/>
            <person name="Murat C."/>
            <person name="Ohm R."/>
            <person name="Olson A."/>
            <person name="Spatafora J."/>
            <person name="Veneault-Fourrey C."/>
            <person name="Henrissat B."/>
            <person name="Grigoriev I."/>
            <person name="Martin F."/>
            <person name="Perotto S."/>
        </authorList>
    </citation>
    <scope>NUCLEOTIDE SEQUENCE [LARGE SCALE GENOMIC DNA]</scope>
    <source>
        <strain evidence="2 3">UAMH 7357</strain>
    </source>
</reference>
<gene>
    <name evidence="2" type="ORF">NA56DRAFT_703923</name>
</gene>
<evidence type="ECO:0000313" key="2">
    <source>
        <dbReference type="EMBL" id="PMD21234.1"/>
    </source>
</evidence>
<feature type="region of interest" description="Disordered" evidence="1">
    <location>
        <begin position="1052"/>
        <end position="1075"/>
    </location>
</feature>
<dbReference type="EMBL" id="KZ613482">
    <property type="protein sequence ID" value="PMD21234.1"/>
    <property type="molecule type" value="Genomic_DNA"/>
</dbReference>
<organism evidence="2 3">
    <name type="scientific">Hyaloscypha hepaticicola</name>
    <dbReference type="NCBI Taxonomy" id="2082293"/>
    <lineage>
        <taxon>Eukaryota</taxon>
        <taxon>Fungi</taxon>
        <taxon>Dikarya</taxon>
        <taxon>Ascomycota</taxon>
        <taxon>Pezizomycotina</taxon>
        <taxon>Leotiomycetes</taxon>
        <taxon>Helotiales</taxon>
        <taxon>Hyaloscyphaceae</taxon>
        <taxon>Hyaloscypha</taxon>
    </lineage>
</organism>
<feature type="compositionally biased region" description="Low complexity" evidence="1">
    <location>
        <begin position="149"/>
        <end position="158"/>
    </location>
</feature>
<dbReference type="Proteomes" id="UP000235672">
    <property type="component" value="Unassembled WGS sequence"/>
</dbReference>
<feature type="compositionally biased region" description="Polar residues" evidence="1">
    <location>
        <begin position="117"/>
        <end position="126"/>
    </location>
</feature>
<proteinExistence type="predicted"/>
<feature type="compositionally biased region" description="Polar residues" evidence="1">
    <location>
        <begin position="184"/>
        <end position="196"/>
    </location>
</feature>